<evidence type="ECO:0000313" key="3">
    <source>
        <dbReference type="Proteomes" id="UP000237839"/>
    </source>
</evidence>
<gene>
    <name evidence="2" type="ORF">S2091_2907</name>
</gene>
<proteinExistence type="predicted"/>
<accession>A0A2S9GXT6</accession>
<dbReference type="Proteomes" id="UP000237839">
    <property type="component" value="Unassembled WGS sequence"/>
</dbReference>
<evidence type="ECO:0000313" key="2">
    <source>
        <dbReference type="EMBL" id="PRC92532.1"/>
    </source>
</evidence>
<dbReference type="Pfam" id="PF24298">
    <property type="entry name" value="DUF7482"/>
    <property type="match status" value="1"/>
</dbReference>
<sequence length="185" mass="20190">MIANRNASRLASAWIVSTLLITGCASSPSQISSEKFIKLPLVPGWFEGKRVWYVTTDMSDHAMATGGNANFVPSLANALPPDPPVPGTPLSIDRIYKFMNFDQGSVLPSIPQPLGGANSNREYSPLWQLYAVYWQPGKTPHELHSEKEVLEAQDSGLIRIKALRIIVNCPVIKVENALLPGAELP</sequence>
<evidence type="ECO:0000259" key="1">
    <source>
        <dbReference type="Pfam" id="PF24298"/>
    </source>
</evidence>
<dbReference type="EMBL" id="PUGF01000013">
    <property type="protein sequence ID" value="PRC92532.1"/>
    <property type="molecule type" value="Genomic_DNA"/>
</dbReference>
<feature type="domain" description="DUF7482" evidence="1">
    <location>
        <begin position="47"/>
        <end position="176"/>
    </location>
</feature>
<dbReference type="PROSITE" id="PS51257">
    <property type="entry name" value="PROKAR_LIPOPROTEIN"/>
    <property type="match status" value="1"/>
</dbReference>
<dbReference type="RefSeq" id="WP_105532646.1">
    <property type="nucleotide sequence ID" value="NZ_PUGF01000013.1"/>
</dbReference>
<comment type="caution">
    <text evidence="2">The sequence shown here is derived from an EMBL/GenBank/DDBJ whole genome shotgun (WGS) entry which is preliminary data.</text>
</comment>
<name>A0A2S9GXT6_9BURK</name>
<dbReference type="InterPro" id="IPR055905">
    <property type="entry name" value="DUF7482"/>
</dbReference>
<dbReference type="OrthoDB" id="8588290at2"/>
<reference evidence="2 3" key="1">
    <citation type="submission" date="2018-02" db="EMBL/GenBank/DDBJ databases">
        <title>Solimicrobium silvestre gen. nov., sp. nov., isolated from alpine forest soil.</title>
        <authorList>
            <person name="Margesin R."/>
            <person name="Albuquerque L."/>
            <person name="Zhang D.-C."/>
            <person name="Froufe H.J.C."/>
            <person name="Severino R."/>
            <person name="Roxo I."/>
            <person name="Egas C."/>
            <person name="Da Costa M.S."/>
        </authorList>
    </citation>
    <scope>NUCLEOTIDE SEQUENCE [LARGE SCALE GENOMIC DNA]</scope>
    <source>
        <strain evidence="2 3">S20-91</strain>
    </source>
</reference>
<dbReference type="AlphaFoldDB" id="A0A2S9GXT6"/>
<protein>
    <recommendedName>
        <fullName evidence="1">DUF7482 domain-containing protein</fullName>
    </recommendedName>
</protein>
<organism evidence="2 3">
    <name type="scientific">Solimicrobium silvestre</name>
    <dbReference type="NCBI Taxonomy" id="2099400"/>
    <lineage>
        <taxon>Bacteria</taxon>
        <taxon>Pseudomonadati</taxon>
        <taxon>Pseudomonadota</taxon>
        <taxon>Betaproteobacteria</taxon>
        <taxon>Burkholderiales</taxon>
        <taxon>Oxalobacteraceae</taxon>
        <taxon>Solimicrobium</taxon>
    </lineage>
</organism>
<keyword evidence="3" id="KW-1185">Reference proteome</keyword>